<protein>
    <recommendedName>
        <fullName evidence="3">PKD domain-containing protein</fullName>
    </recommendedName>
</protein>
<dbReference type="Proteomes" id="UP000269542">
    <property type="component" value="Chromosome"/>
</dbReference>
<gene>
    <name evidence="1" type="ORF">NCTC13354_01719</name>
</gene>
<reference evidence="1 2" key="1">
    <citation type="submission" date="2018-12" db="EMBL/GenBank/DDBJ databases">
        <authorList>
            <consortium name="Pathogen Informatics"/>
        </authorList>
    </citation>
    <scope>NUCLEOTIDE SEQUENCE [LARGE SCALE GENOMIC DNA]</scope>
    <source>
        <strain evidence="1 2">NCTC13354</strain>
    </source>
</reference>
<evidence type="ECO:0000313" key="2">
    <source>
        <dbReference type="Proteomes" id="UP000269542"/>
    </source>
</evidence>
<evidence type="ECO:0000313" key="1">
    <source>
        <dbReference type="EMBL" id="VEI13992.1"/>
    </source>
</evidence>
<organism evidence="1 2">
    <name type="scientific">Trueperella bialowiezensis</name>
    <dbReference type="NCBI Taxonomy" id="312285"/>
    <lineage>
        <taxon>Bacteria</taxon>
        <taxon>Bacillati</taxon>
        <taxon>Actinomycetota</taxon>
        <taxon>Actinomycetes</taxon>
        <taxon>Actinomycetales</taxon>
        <taxon>Actinomycetaceae</taxon>
        <taxon>Trueperella</taxon>
    </lineage>
</organism>
<dbReference type="RefSeq" id="WP_126417036.1">
    <property type="nucleotide sequence ID" value="NZ_LR134476.1"/>
</dbReference>
<proteinExistence type="predicted"/>
<accession>A0A448PGF3</accession>
<name>A0A448PGF3_9ACTO</name>
<evidence type="ECO:0008006" key="3">
    <source>
        <dbReference type="Google" id="ProtNLM"/>
    </source>
</evidence>
<dbReference type="OrthoDB" id="5192284at2"/>
<sequence length="127" mass="13526">MTFQPASGEVLINKDVYFASSARAYEAPVNVLGVSGTLRLTPVGFQWSLGDGTTFSTVSPGGVWPDGDVRGIYHEPGVFQPSVRIGWRVEVRADGGQWFTVPGLGYTVVYGNPLTAVEAEAVLVPIP</sequence>
<keyword evidence="2" id="KW-1185">Reference proteome</keyword>
<dbReference type="KEGG" id="tbw:NCTC13354_01719"/>
<dbReference type="EMBL" id="LR134476">
    <property type="protein sequence ID" value="VEI13992.1"/>
    <property type="molecule type" value="Genomic_DNA"/>
</dbReference>
<dbReference type="AlphaFoldDB" id="A0A448PGF3"/>